<gene>
    <name evidence="9" type="ORF">DME_LOCUS7988</name>
</gene>
<feature type="domain" description="NIDO" evidence="8">
    <location>
        <begin position="144"/>
        <end position="298"/>
    </location>
</feature>
<evidence type="ECO:0000256" key="1">
    <source>
        <dbReference type="ARBA" id="ARBA00004370"/>
    </source>
</evidence>
<dbReference type="PANTHER" id="PTHR13802:SF60">
    <property type="entry name" value="PROTEIN CBG06057"/>
    <property type="match status" value="1"/>
</dbReference>
<dbReference type="Proteomes" id="UP000038040">
    <property type="component" value="Unplaced"/>
</dbReference>
<evidence type="ECO:0000256" key="5">
    <source>
        <dbReference type="SAM" id="Phobius"/>
    </source>
</evidence>
<feature type="signal peptide" evidence="6">
    <location>
        <begin position="1"/>
        <end position="17"/>
    </location>
</feature>
<dbReference type="AlphaFoldDB" id="A0A158Q444"/>
<dbReference type="InterPro" id="IPR057018">
    <property type="entry name" value="F54D1_6-like_Ig-like"/>
</dbReference>
<feature type="transmembrane region" description="Helical" evidence="5">
    <location>
        <begin position="1189"/>
        <end position="1216"/>
    </location>
</feature>
<evidence type="ECO:0000256" key="6">
    <source>
        <dbReference type="SAM" id="SignalP"/>
    </source>
</evidence>
<dbReference type="Proteomes" id="UP000274756">
    <property type="component" value="Unassembled WGS sequence"/>
</dbReference>
<dbReference type="InterPro" id="IPR057017">
    <property type="entry name" value="F54D1_6-like_C"/>
</dbReference>
<feature type="domain" description="AMOP" evidence="7">
    <location>
        <begin position="500"/>
        <end position="722"/>
    </location>
</feature>
<dbReference type="SMART" id="SM00723">
    <property type="entry name" value="AMOP"/>
    <property type="match status" value="1"/>
</dbReference>
<dbReference type="EMBL" id="UYYG01001164">
    <property type="protein sequence ID" value="VDN58015.1"/>
    <property type="molecule type" value="Genomic_DNA"/>
</dbReference>
<dbReference type="InterPro" id="IPR005533">
    <property type="entry name" value="AMOP_dom"/>
</dbReference>
<dbReference type="InterPro" id="IPR051495">
    <property type="entry name" value="Epithelial_Barrier/Signaling"/>
</dbReference>
<dbReference type="Pfam" id="PF03782">
    <property type="entry name" value="AMOP"/>
    <property type="match status" value="2"/>
</dbReference>
<evidence type="ECO:0000313" key="11">
    <source>
        <dbReference type="Proteomes" id="UP000274756"/>
    </source>
</evidence>
<organism evidence="10 12">
    <name type="scientific">Dracunculus medinensis</name>
    <name type="common">Guinea worm</name>
    <dbReference type="NCBI Taxonomy" id="318479"/>
    <lineage>
        <taxon>Eukaryota</taxon>
        <taxon>Metazoa</taxon>
        <taxon>Ecdysozoa</taxon>
        <taxon>Nematoda</taxon>
        <taxon>Chromadorea</taxon>
        <taxon>Rhabditida</taxon>
        <taxon>Spirurina</taxon>
        <taxon>Dracunculoidea</taxon>
        <taxon>Dracunculidae</taxon>
        <taxon>Dracunculus</taxon>
    </lineage>
</organism>
<keyword evidence="2 5" id="KW-0812">Transmembrane</keyword>
<dbReference type="Pfam" id="PF24678">
    <property type="entry name" value="DUF7658"/>
    <property type="match status" value="1"/>
</dbReference>
<dbReference type="Pfam" id="PF06119">
    <property type="entry name" value="NIDO"/>
    <property type="match status" value="1"/>
</dbReference>
<keyword evidence="4 5" id="KW-0472">Membrane</keyword>
<feature type="chain" id="PRO_5041044449" evidence="6">
    <location>
        <begin position="18"/>
        <end position="1266"/>
    </location>
</feature>
<dbReference type="InterPro" id="IPR057019">
    <property type="entry name" value="F54D1_6-like_Ig-like_2"/>
</dbReference>
<evidence type="ECO:0000259" key="7">
    <source>
        <dbReference type="PROSITE" id="PS50856"/>
    </source>
</evidence>
<dbReference type="GO" id="GO:0007160">
    <property type="term" value="P:cell-matrix adhesion"/>
    <property type="evidence" value="ECO:0007669"/>
    <property type="project" value="InterPro"/>
</dbReference>
<comment type="subcellular location">
    <subcellularLocation>
        <location evidence="1">Membrane</location>
    </subcellularLocation>
</comment>
<dbReference type="Pfam" id="PF24469">
    <property type="entry name" value="F54D1_6_C"/>
    <property type="match status" value="1"/>
</dbReference>
<proteinExistence type="predicted"/>
<evidence type="ECO:0000313" key="12">
    <source>
        <dbReference type="WBParaSite" id="DME_0000398301-mRNA-1"/>
    </source>
</evidence>
<sequence length="1266" mass="146834">MLSLSLLSLLILKLSIAYDGNTEYFSFSYDEANLVEYGPQAGDADISTNQQANGMTIRLYQFFPFYGAKYNYTMISTNGYIGFGHFSDNDHDFRVGSETNWPRESDPALIAPYLCKQRIDISTNSRIYYRMEMRSHIALSSETTYLTRSKCRGKLPYVYCNQQSNEFLDKMQNILQEGAAGGNTFRAEAALIVTWHNLRPNIGKERSFSTYQLIWMTDALGTLAYTIINYDKLAYDAADLNGNTVTGRCQAIFNGGNHTGFVLVDASLVTKERPSSLMERSAVPHVVRGRYLHRVDDIVRPVGCSNKTGGTCEELIICFLLNIYPNIVNMLGEKTVEIAPCHVLNPSIARCYLPKILDWGTKNVYFQPQSGLANDEKAYIGHIYFVPPTIDPLRLDIGNIYDWFRIIVNNNKHVVWYPRNFTNPRLHDRMFDKNDRSLYETQLGLYVIGYKESRDDLAKKFKPMHRVLARIISAPISIHWLWPLRFDENKDDLEERKKFIKEKATDICEYWFDEDGILPNFIRQTETNASCPCKENQASLDIGRFMPHPRCSQEHEGRSRKFFLYFDEFTPYNPGFPMRAYEFGTPPFQGMFETFRDIVCTEIIGSKNCYITAQNIRGSHYDKNENNKIGFQTNLYSTHYGQVCCYDDQGFLMQTSYQPVIKIDEFTPYNPGFPMRAYEFGTPPFQGMFEIPDLSTFYHDLMPYYFCCKFADFRCQLFYWRRPSSACQHYIPPLIGTLMGSGIITTLQNEKFVFNDAGIYKFLYVERTTLMPEVNIQIRMERFPYRNVDFSGYNQEQFKLVQPSNATVVTGVALESGDSDRVHVILRKDTRRMRYRTTILVNDIVRYFDNMQLQRYKGVSIYINNVQQGQAEVYVVLHEAQIGVRIRESYALDMDRFPTYMESFGFLDLLISVPSQYISGSNELNGVRMYGLIHPIDHGSFSNRDSGLTWNDINNPSLRDNLIEKYRIKGETYMEISRKLSSSIDMFEVPSDFVFSALPDINLKKPVYVSDIRYYSGQYLFVPQTLESINRFKEICTNYFVDEDLMDPNTNLELRRCPSFMELIQSDCNKDIVCELDSILLQAKIIGEKTRDEYYSYLEHQQLASIRYNSCGAITLEYPDYMMKGPSSSMPGYLEGDTVIFSCFQDHITKGDTDYQCTRRYDKDNVNNYEMRWNEGSQPWCRSRQAEDIIVWTIWSLILIGKLALIILIFLFCWIIKQNHLSLERNAIRDNTKTIKASNQIPLDNDFSLRIMEKPPVNHASVISRS</sequence>
<dbReference type="InterPro" id="IPR056075">
    <property type="entry name" value="DUF7658"/>
</dbReference>
<reference evidence="9 11" key="2">
    <citation type="submission" date="2018-11" db="EMBL/GenBank/DDBJ databases">
        <authorList>
            <consortium name="Pathogen Informatics"/>
        </authorList>
    </citation>
    <scope>NUCLEOTIDE SEQUENCE [LARGE SCALE GENOMIC DNA]</scope>
</reference>
<evidence type="ECO:0000259" key="8">
    <source>
        <dbReference type="PROSITE" id="PS51220"/>
    </source>
</evidence>
<keyword evidence="11" id="KW-1185">Reference proteome</keyword>
<accession>A0A158Q444</accession>
<name>A0A158Q444_DRAME</name>
<reference evidence="12" key="1">
    <citation type="submission" date="2016-04" db="UniProtKB">
        <authorList>
            <consortium name="WormBaseParasite"/>
        </authorList>
    </citation>
    <scope>IDENTIFICATION</scope>
</reference>
<dbReference type="Pfam" id="PF24462">
    <property type="entry name" value="Ig_F54D1_6"/>
    <property type="match status" value="1"/>
</dbReference>
<evidence type="ECO:0000313" key="9">
    <source>
        <dbReference type="EMBL" id="VDN58015.1"/>
    </source>
</evidence>
<dbReference type="InterPro" id="IPR003886">
    <property type="entry name" value="NIDO_dom"/>
</dbReference>
<evidence type="ECO:0000313" key="10">
    <source>
        <dbReference type="Proteomes" id="UP000038040"/>
    </source>
</evidence>
<keyword evidence="3 5" id="KW-1133">Transmembrane helix</keyword>
<dbReference type="PROSITE" id="PS50856">
    <property type="entry name" value="AMOP"/>
    <property type="match status" value="1"/>
</dbReference>
<dbReference type="GO" id="GO:0016020">
    <property type="term" value="C:membrane"/>
    <property type="evidence" value="ECO:0007669"/>
    <property type="project" value="UniProtKB-SubCell"/>
</dbReference>
<keyword evidence="6" id="KW-0732">Signal</keyword>
<evidence type="ECO:0000256" key="4">
    <source>
        <dbReference type="ARBA" id="ARBA00023136"/>
    </source>
</evidence>
<dbReference type="OrthoDB" id="9972657at2759"/>
<dbReference type="WBParaSite" id="DME_0000398301-mRNA-1">
    <property type="protein sequence ID" value="DME_0000398301-mRNA-1"/>
    <property type="gene ID" value="DME_0000398301"/>
</dbReference>
<dbReference type="PROSITE" id="PS51220">
    <property type="entry name" value="NIDO"/>
    <property type="match status" value="1"/>
</dbReference>
<dbReference type="Pfam" id="PF24464">
    <property type="entry name" value="Ig_F54D1_6_2"/>
    <property type="match status" value="1"/>
</dbReference>
<dbReference type="PANTHER" id="PTHR13802">
    <property type="entry name" value="MUCIN 4-RELATED"/>
    <property type="match status" value="1"/>
</dbReference>
<dbReference type="SMART" id="SM00539">
    <property type="entry name" value="NIDO"/>
    <property type="match status" value="1"/>
</dbReference>
<evidence type="ECO:0000256" key="3">
    <source>
        <dbReference type="ARBA" id="ARBA00022989"/>
    </source>
</evidence>
<evidence type="ECO:0000256" key="2">
    <source>
        <dbReference type="ARBA" id="ARBA00022692"/>
    </source>
</evidence>
<protein>
    <submittedName>
        <fullName evidence="12">Sushi domain-containing protein</fullName>
    </submittedName>
</protein>